<proteinExistence type="predicted"/>
<feature type="transmembrane region" description="Helical" evidence="1">
    <location>
        <begin position="12"/>
        <end position="37"/>
    </location>
</feature>
<reference evidence="3" key="2">
    <citation type="submission" date="2021-04" db="EMBL/GenBank/DDBJ databases">
        <authorList>
            <person name="Dong X."/>
        </authorList>
    </citation>
    <scope>NUCLEOTIDE SEQUENCE</scope>
    <source>
        <strain evidence="3">LLY</strain>
    </source>
</reference>
<name>A0A9E4ZF13_9EURY</name>
<keyword evidence="1" id="KW-0812">Transmembrane</keyword>
<gene>
    <name evidence="3" type="ORF">KDK67_05130</name>
</gene>
<comment type="caution">
    <text evidence="3">The sequence shown here is derived from an EMBL/GenBank/DDBJ whole genome shotgun (WGS) entry which is preliminary data.</text>
</comment>
<feature type="domain" description="DUF7308" evidence="2">
    <location>
        <begin position="279"/>
        <end position="453"/>
    </location>
</feature>
<sequence>MEKNCKIHECNCGASAVIGVLLMFALTIVSISAMLVYSVPMISDLQDSAQAQKIEQGFTILDSRTSKVALGESPLQTTSVSLMGGSINVNDDTVDDKSSIRLVITNLTNPGSSEEFNCSFGTIEYTKDNRKIAYEGGGVWSKYEGSGGAVMISPPEFHYNGETLTLPIMSITGRSSSSGKGDTSIAVSSDNRPSILFPNTSISSSRTNPVTSDKVYIYIKSQYYDAWADYADTMIYTTATLDHENTTAIIELDVMPPMGTSTLTNMIKVGVVNTSSPLPIYNFSFDLEAENSNNNGLNPAKYEIGATSGTKTLTYSLAKKSGANQLEVHVTYKDTAAGTEYIEEWEGVTTYPVSGSKADQYATVDFLDPAFMMIYDPPGTDGASPDFSWNTSSPISELPDVEIYITNASFSMNDLTQHYLKLLTKDGAITFDIDGGKQDPVDYEESTITINYDGRPGAITYLHVTRNYLDVAIIN</sequence>
<dbReference type="AlphaFoldDB" id="A0A9E4ZF13"/>
<evidence type="ECO:0000313" key="4">
    <source>
        <dbReference type="Proteomes" id="UP001056766"/>
    </source>
</evidence>
<keyword evidence="4" id="KW-1185">Reference proteome</keyword>
<reference evidence="3" key="1">
    <citation type="journal article" date="2021" name="mSystems">
        <title>Bacteria and Archaea Synergistically Convert Glycine Betaine to Biogenic Methane in the Formosa Cold Seep of the South China Sea.</title>
        <authorList>
            <person name="Li L."/>
            <person name="Zhang W."/>
            <person name="Zhang S."/>
            <person name="Song L."/>
            <person name="Sun Q."/>
            <person name="Zhang H."/>
            <person name="Xiang H."/>
            <person name="Dong X."/>
        </authorList>
    </citation>
    <scope>NUCLEOTIDE SEQUENCE</scope>
    <source>
        <strain evidence="3">LLY</strain>
    </source>
</reference>
<dbReference type="InterPro" id="IPR055713">
    <property type="entry name" value="DUF7289"/>
</dbReference>
<dbReference type="Pfam" id="PF23960">
    <property type="entry name" value="DUF7289"/>
    <property type="match status" value="1"/>
</dbReference>
<dbReference type="InterPro" id="IPR055732">
    <property type="entry name" value="DUF7308"/>
</dbReference>
<dbReference type="EMBL" id="JAGSOI010000014">
    <property type="protein sequence ID" value="MCM1986386.1"/>
    <property type="molecule type" value="Genomic_DNA"/>
</dbReference>
<evidence type="ECO:0000256" key="1">
    <source>
        <dbReference type="SAM" id="Phobius"/>
    </source>
</evidence>
<dbReference type="Proteomes" id="UP001056766">
    <property type="component" value="Unassembled WGS sequence"/>
</dbReference>
<organism evidence="3 4">
    <name type="scientific">Methanococcoides seepicolus</name>
    <dbReference type="NCBI Taxonomy" id="2828780"/>
    <lineage>
        <taxon>Archaea</taxon>
        <taxon>Methanobacteriati</taxon>
        <taxon>Methanobacteriota</taxon>
        <taxon>Stenosarchaea group</taxon>
        <taxon>Methanomicrobia</taxon>
        <taxon>Methanosarcinales</taxon>
        <taxon>Methanosarcinaceae</taxon>
        <taxon>Methanococcoides</taxon>
    </lineage>
</organism>
<dbReference type="Pfam" id="PF23985">
    <property type="entry name" value="DUF7308"/>
    <property type="match status" value="1"/>
</dbReference>
<evidence type="ECO:0000313" key="3">
    <source>
        <dbReference type="EMBL" id="MCM1986386.1"/>
    </source>
</evidence>
<evidence type="ECO:0000259" key="2">
    <source>
        <dbReference type="Pfam" id="PF23985"/>
    </source>
</evidence>
<accession>A0A9E4ZF13</accession>
<dbReference type="RefSeq" id="WP_250867771.1">
    <property type="nucleotide sequence ID" value="NZ_JAGSOI010000014.1"/>
</dbReference>
<keyword evidence="1" id="KW-1133">Transmembrane helix</keyword>
<protein>
    <recommendedName>
        <fullName evidence="2">DUF7308 domain-containing protein</fullName>
    </recommendedName>
</protein>
<keyword evidence="1" id="KW-0472">Membrane</keyword>